<dbReference type="InterPro" id="IPR001173">
    <property type="entry name" value="Glyco_trans_2-like"/>
</dbReference>
<dbReference type="SUPFAM" id="SSF53448">
    <property type="entry name" value="Nucleotide-diphospho-sugar transferases"/>
    <property type="match status" value="1"/>
</dbReference>
<feature type="domain" description="Glycosyltransferase 2-like" evidence="1">
    <location>
        <begin position="11"/>
        <end position="122"/>
    </location>
</feature>
<dbReference type="GO" id="GO:0016740">
    <property type="term" value="F:transferase activity"/>
    <property type="evidence" value="ECO:0007669"/>
    <property type="project" value="UniProtKB-KW"/>
</dbReference>
<protein>
    <submittedName>
        <fullName evidence="2">Glycosyltransferase</fullName>
    </submittedName>
</protein>
<dbReference type="InterPro" id="IPR050834">
    <property type="entry name" value="Glycosyltransf_2"/>
</dbReference>
<dbReference type="AlphaFoldDB" id="A0A6A1QZJ9"/>
<organism evidence="2">
    <name type="scientific">Comamonas kerstersii</name>
    <dbReference type="NCBI Taxonomy" id="225992"/>
    <lineage>
        <taxon>Bacteria</taxon>
        <taxon>Pseudomonadati</taxon>
        <taxon>Pseudomonadota</taxon>
        <taxon>Betaproteobacteria</taxon>
        <taxon>Burkholderiales</taxon>
        <taxon>Comamonadaceae</taxon>
        <taxon>Comamonas</taxon>
    </lineage>
</organism>
<sequence>MRYKRLILKLSVITATYNAVEHLPKLIESLRNQEDKDFEWVVADGASTDGTLELLQSITDLNIKISSQEDFGIYDALNRAIKISSGEFYLVVGADDFLYPNAIKNYKSEISGNFDIVTASIKCGSKIYFAGCRGRSWFSGMAEYVSSHAVGAIYRRSLHDKFGFYSRKFPIAADQLFTLKAIRGGANVKIIKKEVGFFNDSGVSSVDVLGTLTELYRIQLVLGQNKCVQTLLFILRLLKNYKKL</sequence>
<gene>
    <name evidence="2" type="ORF">F7P80_15135</name>
</gene>
<evidence type="ECO:0000313" key="2">
    <source>
        <dbReference type="EMBL" id="KAB0584864.1"/>
    </source>
</evidence>
<reference evidence="2" key="1">
    <citation type="submission" date="2019-09" db="EMBL/GenBank/DDBJ databases">
        <title>Draft genome sequences of 48 bacterial type strains from the CCUG.</title>
        <authorList>
            <person name="Tunovic T."/>
            <person name="Pineiro-Iglesias B."/>
            <person name="Unosson C."/>
            <person name="Inganas E."/>
            <person name="Ohlen M."/>
            <person name="Cardew S."/>
            <person name="Jensie-Markopoulos S."/>
            <person name="Salva-Serra F."/>
            <person name="Jaen-Luchoro D."/>
            <person name="Karlsson R."/>
            <person name="Svensson-Stadler L."/>
            <person name="Chun J."/>
            <person name="Moore E."/>
        </authorList>
    </citation>
    <scope>NUCLEOTIDE SEQUENCE</scope>
    <source>
        <strain evidence="2">CCUG 15333</strain>
    </source>
</reference>
<keyword evidence="2" id="KW-0808">Transferase</keyword>
<dbReference type="PANTHER" id="PTHR43685">
    <property type="entry name" value="GLYCOSYLTRANSFERASE"/>
    <property type="match status" value="1"/>
</dbReference>
<accession>A0A6A1QZJ9</accession>
<dbReference type="Pfam" id="PF00535">
    <property type="entry name" value="Glycos_transf_2"/>
    <property type="match status" value="1"/>
</dbReference>
<evidence type="ECO:0000259" key="1">
    <source>
        <dbReference type="Pfam" id="PF00535"/>
    </source>
</evidence>
<dbReference type="EMBL" id="VZOT01000016">
    <property type="protein sequence ID" value="KAB0584864.1"/>
    <property type="molecule type" value="Genomic_DNA"/>
</dbReference>
<name>A0A6A1QZJ9_9BURK</name>
<dbReference type="PANTHER" id="PTHR43685:SF2">
    <property type="entry name" value="GLYCOSYLTRANSFERASE 2-LIKE DOMAIN-CONTAINING PROTEIN"/>
    <property type="match status" value="1"/>
</dbReference>
<dbReference type="InterPro" id="IPR029044">
    <property type="entry name" value="Nucleotide-diphossugar_trans"/>
</dbReference>
<comment type="caution">
    <text evidence="2">The sequence shown here is derived from an EMBL/GenBank/DDBJ whole genome shotgun (WGS) entry which is preliminary data.</text>
</comment>
<dbReference type="Gene3D" id="3.90.550.10">
    <property type="entry name" value="Spore Coat Polysaccharide Biosynthesis Protein SpsA, Chain A"/>
    <property type="match status" value="1"/>
</dbReference>
<proteinExistence type="predicted"/>